<dbReference type="Proteomes" id="UP000886058">
    <property type="component" value="Unassembled WGS sequence"/>
</dbReference>
<keyword evidence="11 12" id="KW-0627">Porphyrin biosynthesis</keyword>
<comment type="similarity">
    <text evidence="4 12 14">Belongs to the uroporphyrinogen decarboxylase family.</text>
</comment>
<sequence>MLKNDLFLRALKRQSTPRTPIWVMRQAGRYLPEYRAVRSKTDFLTLCKTPELACEVTIQPVDLMGVDAAIIFSDILVVNEAMGMDVQIIESKGIKLTPEIRTQADIDKLIDPDVEEKLGYVFDAIRLTKKELNDRVPLIGFSGAAWTLFTYAVEGGGSKNYANAKKLMYREPKMAHQLLQKITTCISNYLVKQVEAGADAIQIFDSWASALSEDDYREFALPYIKQNVAAVKASYPEIPVIVFAKDMNTILSDVADTGADAVGLGWNIDIAKARKELNDRVCLQGNMDPTVLYGTPEKIKSEAAKVLRQYGQHTDCSGHVFNLGHGILPDADPANLKLLVEFVKEESAKYH</sequence>
<evidence type="ECO:0000256" key="13">
    <source>
        <dbReference type="RuleBase" id="RU000554"/>
    </source>
</evidence>
<protein>
    <recommendedName>
        <fullName evidence="7 12">Uroporphyrinogen decarboxylase</fullName>
        <shortName evidence="12">UPD</shortName>
        <shortName evidence="12">URO-D</shortName>
        <ecNumber evidence="6 12">4.1.1.37</ecNumber>
    </recommendedName>
</protein>
<evidence type="ECO:0000313" key="17">
    <source>
        <dbReference type="EMBL" id="HHE31622.1"/>
    </source>
</evidence>
<dbReference type="GO" id="GO:0004853">
    <property type="term" value="F:uroporphyrinogen decarboxylase activity"/>
    <property type="evidence" value="ECO:0007669"/>
    <property type="project" value="UniProtKB-UniRule"/>
</dbReference>
<dbReference type="Gene3D" id="3.20.20.210">
    <property type="match status" value="1"/>
</dbReference>
<dbReference type="GO" id="GO:0005829">
    <property type="term" value="C:cytosol"/>
    <property type="evidence" value="ECO:0007669"/>
    <property type="project" value="TreeGrafter"/>
</dbReference>
<evidence type="ECO:0000256" key="7">
    <source>
        <dbReference type="ARBA" id="ARBA00014308"/>
    </source>
</evidence>
<dbReference type="PANTHER" id="PTHR21091:SF169">
    <property type="entry name" value="UROPORPHYRINOGEN DECARBOXYLASE"/>
    <property type="match status" value="1"/>
</dbReference>
<keyword evidence="9 12" id="KW-0210">Decarboxylase</keyword>
<evidence type="ECO:0000256" key="9">
    <source>
        <dbReference type="ARBA" id="ARBA00022793"/>
    </source>
</evidence>
<comment type="pathway">
    <text evidence="3 12 13">Porphyrin-containing compound metabolism; protoporphyrin-IX biosynthesis; coproporphyrinogen-III from 5-aminolevulinate: step 4/4.</text>
</comment>
<dbReference type="AlphaFoldDB" id="A0A7C5HIM0"/>
<dbReference type="PROSITE" id="PS00907">
    <property type="entry name" value="UROD_2"/>
    <property type="match status" value="1"/>
</dbReference>
<dbReference type="HAMAP" id="MF_00218">
    <property type="entry name" value="URO_D"/>
    <property type="match status" value="1"/>
</dbReference>
<comment type="function">
    <text evidence="1 12">Catalyzes the decarboxylation of four acetate groups of uroporphyrinogen-III to yield coproporphyrinogen-III.</text>
</comment>
<evidence type="ECO:0000256" key="4">
    <source>
        <dbReference type="ARBA" id="ARBA00009935"/>
    </source>
</evidence>
<dbReference type="NCBIfam" id="TIGR01464">
    <property type="entry name" value="hemE"/>
    <property type="match status" value="1"/>
</dbReference>
<evidence type="ECO:0000256" key="14">
    <source>
        <dbReference type="RuleBase" id="RU004169"/>
    </source>
</evidence>
<dbReference type="FunFam" id="3.20.20.210:FF:000001">
    <property type="entry name" value="Uroporphyrinogen decarboxylase"/>
    <property type="match status" value="1"/>
</dbReference>
<accession>A0A7C5HIM0</accession>
<feature type="domain" description="Uroporphyrinogen decarboxylase (URO-D)" evidence="15">
    <location>
        <begin position="20"/>
        <end position="29"/>
    </location>
</feature>
<evidence type="ECO:0000256" key="11">
    <source>
        <dbReference type="ARBA" id="ARBA00023244"/>
    </source>
</evidence>
<dbReference type="InterPro" id="IPR038071">
    <property type="entry name" value="UROD/MetE-like_sf"/>
</dbReference>
<dbReference type="EMBL" id="DRSQ01000066">
    <property type="protein sequence ID" value="HHE31622.1"/>
    <property type="molecule type" value="Genomic_DNA"/>
</dbReference>
<feature type="binding site" evidence="12">
    <location>
        <position position="74"/>
    </location>
    <ligand>
        <name>substrate</name>
    </ligand>
</feature>
<feature type="binding site" evidence="12">
    <location>
        <position position="151"/>
    </location>
    <ligand>
        <name>substrate</name>
    </ligand>
</feature>
<evidence type="ECO:0000256" key="8">
    <source>
        <dbReference type="ARBA" id="ARBA00022490"/>
    </source>
</evidence>
<dbReference type="InterPro" id="IPR006361">
    <property type="entry name" value="Uroporphyrinogen_deCO2ase_HemE"/>
</dbReference>
<evidence type="ECO:0000256" key="10">
    <source>
        <dbReference type="ARBA" id="ARBA00023239"/>
    </source>
</evidence>
<dbReference type="CDD" id="cd00717">
    <property type="entry name" value="URO-D"/>
    <property type="match status" value="1"/>
</dbReference>
<feature type="binding site" evidence="12">
    <location>
        <position position="206"/>
    </location>
    <ligand>
        <name>substrate</name>
    </ligand>
</feature>
<evidence type="ECO:0000256" key="2">
    <source>
        <dbReference type="ARBA" id="ARBA00004496"/>
    </source>
</evidence>
<proteinExistence type="inferred from homology"/>
<dbReference type="SUPFAM" id="SSF51726">
    <property type="entry name" value="UROD/MetE-like"/>
    <property type="match status" value="1"/>
</dbReference>
<keyword evidence="8 12" id="KW-0963">Cytoplasm</keyword>
<gene>
    <name evidence="12" type="primary">hemE</name>
    <name evidence="17" type="ORF">ENL07_03040</name>
</gene>
<feature type="binding site" evidence="12">
    <location>
        <begin position="25"/>
        <end position="29"/>
    </location>
    <ligand>
        <name>substrate</name>
    </ligand>
</feature>
<evidence type="ECO:0000256" key="6">
    <source>
        <dbReference type="ARBA" id="ARBA00012288"/>
    </source>
</evidence>
<feature type="binding site" evidence="12">
    <location>
        <position position="325"/>
    </location>
    <ligand>
        <name>substrate</name>
    </ligand>
</feature>
<evidence type="ECO:0000256" key="1">
    <source>
        <dbReference type="ARBA" id="ARBA00002448"/>
    </source>
</evidence>
<reference evidence="17" key="1">
    <citation type="journal article" date="2020" name="mSystems">
        <title>Genome- and Community-Level Interaction Insights into Carbon Utilization and Element Cycling Functions of Hydrothermarchaeota in Hydrothermal Sediment.</title>
        <authorList>
            <person name="Zhou Z."/>
            <person name="Liu Y."/>
            <person name="Xu W."/>
            <person name="Pan J."/>
            <person name="Luo Z.H."/>
            <person name="Li M."/>
        </authorList>
    </citation>
    <scope>NUCLEOTIDE SEQUENCE [LARGE SCALE GENOMIC DNA]</scope>
    <source>
        <strain evidence="17">HyVt-633</strain>
    </source>
</reference>
<dbReference type="PROSITE" id="PS00906">
    <property type="entry name" value="UROD_1"/>
    <property type="match status" value="1"/>
</dbReference>
<dbReference type="PANTHER" id="PTHR21091">
    <property type="entry name" value="METHYLTETRAHYDROFOLATE:HOMOCYSTEINE METHYLTRANSFERASE RELATED"/>
    <property type="match status" value="1"/>
</dbReference>
<comment type="subunit">
    <text evidence="5 12">Homodimer.</text>
</comment>
<dbReference type="EC" id="4.1.1.37" evidence="6 12"/>
<evidence type="ECO:0000259" key="16">
    <source>
        <dbReference type="PROSITE" id="PS00907"/>
    </source>
</evidence>
<dbReference type="UniPathway" id="UPA00251">
    <property type="reaction ID" value="UER00321"/>
</dbReference>
<comment type="caution">
    <text evidence="12">Lacks conserved residue(s) required for the propagation of feature annotation.</text>
</comment>
<dbReference type="InterPro" id="IPR000257">
    <property type="entry name" value="Uroporphyrinogen_deCOase"/>
</dbReference>
<feature type="site" description="Transition state stabilizer" evidence="12">
    <location>
        <position position="74"/>
    </location>
</feature>
<feature type="domain" description="Uroporphyrinogen decarboxylase (URO-D)" evidence="16">
    <location>
        <begin position="139"/>
        <end position="155"/>
    </location>
</feature>
<dbReference type="GO" id="GO:0006782">
    <property type="term" value="P:protoporphyrinogen IX biosynthetic process"/>
    <property type="evidence" value="ECO:0007669"/>
    <property type="project" value="UniProtKB-UniRule"/>
</dbReference>
<name>A0A7C5HIM0_9CHLB</name>
<evidence type="ECO:0000256" key="3">
    <source>
        <dbReference type="ARBA" id="ARBA00004804"/>
    </source>
</evidence>
<comment type="caution">
    <text evidence="17">The sequence shown here is derived from an EMBL/GenBank/DDBJ whole genome shotgun (WGS) entry which is preliminary data.</text>
</comment>
<evidence type="ECO:0000256" key="5">
    <source>
        <dbReference type="ARBA" id="ARBA00011738"/>
    </source>
</evidence>
<evidence type="ECO:0000256" key="12">
    <source>
        <dbReference type="HAMAP-Rule" id="MF_00218"/>
    </source>
</evidence>
<keyword evidence="10 12" id="KW-0456">Lyase</keyword>
<comment type="subcellular location">
    <subcellularLocation>
        <location evidence="2 12">Cytoplasm</location>
    </subcellularLocation>
</comment>
<evidence type="ECO:0000259" key="15">
    <source>
        <dbReference type="PROSITE" id="PS00906"/>
    </source>
</evidence>
<dbReference type="Pfam" id="PF01208">
    <property type="entry name" value="URO-D"/>
    <property type="match status" value="1"/>
</dbReference>
<comment type="catalytic activity">
    <reaction evidence="12 13">
        <text>uroporphyrinogen III + 4 H(+) = coproporphyrinogen III + 4 CO2</text>
        <dbReference type="Rhea" id="RHEA:19865"/>
        <dbReference type="ChEBI" id="CHEBI:15378"/>
        <dbReference type="ChEBI" id="CHEBI:16526"/>
        <dbReference type="ChEBI" id="CHEBI:57308"/>
        <dbReference type="ChEBI" id="CHEBI:57309"/>
        <dbReference type="EC" id="4.1.1.37"/>
    </reaction>
</comment>
<organism evidence="17">
    <name type="scientific">Chlorobaculum parvum</name>
    <dbReference type="NCBI Taxonomy" id="274539"/>
    <lineage>
        <taxon>Bacteria</taxon>
        <taxon>Pseudomonadati</taxon>
        <taxon>Chlorobiota</taxon>
        <taxon>Chlorobiia</taxon>
        <taxon>Chlorobiales</taxon>
        <taxon>Chlorobiaceae</taxon>
        <taxon>Chlorobaculum</taxon>
    </lineage>
</organism>